<dbReference type="EMBL" id="JACCFK010000001">
    <property type="protein sequence ID" value="NYI91773.1"/>
    <property type="molecule type" value="Genomic_DNA"/>
</dbReference>
<dbReference type="Gene3D" id="3.40.50.300">
    <property type="entry name" value="P-loop containing nucleotide triphosphate hydrolases"/>
    <property type="match status" value="1"/>
</dbReference>
<name>A0A853B8Y0_9PSEU</name>
<gene>
    <name evidence="2" type="ORF">HNR02_005096</name>
</gene>
<evidence type="ECO:0000259" key="1">
    <source>
        <dbReference type="Pfam" id="PF07693"/>
    </source>
</evidence>
<dbReference type="SUPFAM" id="SSF52540">
    <property type="entry name" value="P-loop containing nucleoside triphosphate hydrolases"/>
    <property type="match status" value="1"/>
</dbReference>
<sequence>MTTSLNPAKMALWDDNPSVDDLLGFDTVVTAVEGALAVKDLDPLTIGIHAPWGGGKTSVLGMVEKRLEVHSDYVIARTDPWEYDDHDDVRGTLIAEVLHELEEKFKDDGEVGAKVKDLVRRISWSRVTKAVAKGSITMQWNPLEIVEAFKPKARETPESMSGFRPAFAKFLKDNLPNVKRVIVLVDDLDRCLPDAAMATLEAIKLFLSVPKMAFVLAADQEMVRDAIAASLDASGRSEIFANRYLEKIVQLPVSLPRLTADETSNYVALLLSASSSPDKVSYTTLVEHCRMRRRAGQTPLLADLDQLPWRPDESVLQLADQIASGLSSDRARNPRQVKRFLNAFGVRMEIAKTHGLTIAPGVLAKLFLLEDRFLADFEHLVSLPEAQRRELLEQWEKWGRKETENTPDNVSEETRDWAAVEPWLAEVSLAQYLTLAASLTSLVAGANLTDEQAQLVADLSSPTETIRTDALARIKGKALTEQRSVVTGLFGRVRKLDSIVDLVSSLVELAKARPELVDEIAEGIRQSCWQLLEPASAFELADSDVPALSALADQLIADENVDPVTREAARAARGQ</sequence>
<dbReference type="AlphaFoldDB" id="A0A853B8Y0"/>
<dbReference type="RefSeq" id="WP_179775615.1">
    <property type="nucleotide sequence ID" value="NZ_JACCFK010000001.1"/>
</dbReference>
<keyword evidence="3" id="KW-1185">Reference proteome</keyword>
<accession>A0A853B8Y0</accession>
<dbReference type="InterPro" id="IPR052754">
    <property type="entry name" value="NTPase_KAP_P-loop"/>
</dbReference>
<evidence type="ECO:0000313" key="3">
    <source>
        <dbReference type="Proteomes" id="UP000549616"/>
    </source>
</evidence>
<protein>
    <recommendedName>
        <fullName evidence="1">KAP NTPase domain-containing protein</fullName>
    </recommendedName>
</protein>
<evidence type="ECO:0000313" key="2">
    <source>
        <dbReference type="EMBL" id="NYI91773.1"/>
    </source>
</evidence>
<reference evidence="2 3" key="1">
    <citation type="submission" date="2020-07" db="EMBL/GenBank/DDBJ databases">
        <title>Sequencing the genomes of 1000 actinobacteria strains.</title>
        <authorList>
            <person name="Klenk H.-P."/>
        </authorList>
    </citation>
    <scope>NUCLEOTIDE SEQUENCE [LARGE SCALE GENOMIC DNA]</scope>
    <source>
        <strain evidence="2 3">DSM 104006</strain>
    </source>
</reference>
<organism evidence="2 3">
    <name type="scientific">Amycolatopsis endophytica</name>
    <dbReference type="NCBI Taxonomy" id="860233"/>
    <lineage>
        <taxon>Bacteria</taxon>
        <taxon>Bacillati</taxon>
        <taxon>Actinomycetota</taxon>
        <taxon>Actinomycetes</taxon>
        <taxon>Pseudonocardiales</taxon>
        <taxon>Pseudonocardiaceae</taxon>
        <taxon>Amycolatopsis</taxon>
    </lineage>
</organism>
<feature type="domain" description="KAP NTPase" evidence="1">
    <location>
        <begin position="42"/>
        <end position="349"/>
    </location>
</feature>
<dbReference type="PANTHER" id="PTHR22674:SF6">
    <property type="entry name" value="NTPASE KAP FAMILY P-LOOP DOMAIN-CONTAINING PROTEIN 1"/>
    <property type="match status" value="1"/>
</dbReference>
<comment type="caution">
    <text evidence="2">The sequence shown here is derived from an EMBL/GenBank/DDBJ whole genome shotgun (WGS) entry which is preliminary data.</text>
</comment>
<dbReference type="PANTHER" id="PTHR22674">
    <property type="entry name" value="NTPASE, KAP FAMILY P-LOOP DOMAIN-CONTAINING 1"/>
    <property type="match status" value="1"/>
</dbReference>
<dbReference type="InterPro" id="IPR011646">
    <property type="entry name" value="KAP_P-loop"/>
</dbReference>
<proteinExistence type="predicted"/>
<dbReference type="InterPro" id="IPR027417">
    <property type="entry name" value="P-loop_NTPase"/>
</dbReference>
<dbReference type="Proteomes" id="UP000549616">
    <property type="component" value="Unassembled WGS sequence"/>
</dbReference>
<dbReference type="Pfam" id="PF07693">
    <property type="entry name" value="KAP_NTPase"/>
    <property type="match status" value="1"/>
</dbReference>